<dbReference type="CDD" id="cd13565">
    <property type="entry name" value="PBP2_PstS"/>
    <property type="match status" value="1"/>
</dbReference>
<feature type="signal peptide" evidence="6">
    <location>
        <begin position="1"/>
        <end position="21"/>
    </location>
</feature>
<evidence type="ECO:0000256" key="5">
    <source>
        <dbReference type="PIRSR" id="PIRSR002756-1"/>
    </source>
</evidence>
<dbReference type="NCBIfam" id="TIGR00975">
    <property type="entry name" value="3a0107s03"/>
    <property type="match status" value="1"/>
</dbReference>
<evidence type="ECO:0000313" key="8">
    <source>
        <dbReference type="EMBL" id="GEL23820.1"/>
    </source>
</evidence>
<proteinExistence type="inferred from homology"/>
<keyword evidence="3 4" id="KW-0592">Phosphate transport</keyword>
<keyword evidence="2 4" id="KW-0813">Transport</keyword>
<dbReference type="RefSeq" id="WP_147107636.1">
    <property type="nucleotide sequence ID" value="NZ_BJVJ01000024.1"/>
</dbReference>
<name>A0A511DGA8_9PSEU</name>
<comment type="similarity">
    <text evidence="1 4">Belongs to the PstS family.</text>
</comment>
<evidence type="ECO:0000256" key="3">
    <source>
        <dbReference type="ARBA" id="ARBA00022592"/>
    </source>
</evidence>
<evidence type="ECO:0000256" key="6">
    <source>
        <dbReference type="SAM" id="SignalP"/>
    </source>
</evidence>
<feature type="chain" id="PRO_5039173940" description="Phosphate-binding protein" evidence="6">
    <location>
        <begin position="22"/>
        <end position="371"/>
    </location>
</feature>
<protein>
    <recommendedName>
        <fullName evidence="4">Phosphate-binding protein</fullName>
    </recommendedName>
</protein>
<feature type="binding site" evidence="5">
    <location>
        <begin position="194"/>
        <end position="196"/>
    </location>
    <ligand>
        <name>phosphate</name>
        <dbReference type="ChEBI" id="CHEBI:43474"/>
    </ligand>
</feature>
<dbReference type="GO" id="GO:0042301">
    <property type="term" value="F:phosphate ion binding"/>
    <property type="evidence" value="ECO:0007669"/>
    <property type="project" value="InterPro"/>
</dbReference>
<dbReference type="Gene3D" id="3.40.190.10">
    <property type="entry name" value="Periplasmic binding protein-like II"/>
    <property type="match status" value="2"/>
</dbReference>
<gene>
    <name evidence="8" type="primary">pstS</name>
    <name evidence="8" type="ORF">PSU4_27740</name>
</gene>
<dbReference type="OrthoDB" id="9801510at2"/>
<dbReference type="AlphaFoldDB" id="A0A511DGA8"/>
<keyword evidence="9" id="KW-1185">Reference proteome</keyword>
<evidence type="ECO:0000256" key="2">
    <source>
        <dbReference type="ARBA" id="ARBA00022448"/>
    </source>
</evidence>
<dbReference type="InterPro" id="IPR024370">
    <property type="entry name" value="PBP_domain"/>
</dbReference>
<dbReference type="PIRSF" id="PIRSF002756">
    <property type="entry name" value="PstS"/>
    <property type="match status" value="1"/>
</dbReference>
<sequence>MKLQRHGLVVALAAAGAILLAACGSDPNAGGSGAGATSSANSPAVDCNGKAGLTAEGSSAQKNAMDVFAQAYQAKCANSKIAYNPTGSGAGVKQFTAGLVDFGGSDSALGSAESGPAATRCQNNPAWNLPLVFGPVAIAYKVAGADSLTLDGETAAKIFNGRITTWNDPAIAALNSGVTLPAAPINVVFRSDDSGTTDNFQKYLKASSKGAWTQDAGKKFTGGVGSGAQGSAGVAQAIAATEGSIGYVELSFAQDNELGIAKIDSGAGAVELTDANVGKAIAGVTVTGQGNDLVLDLTKTYAEPPAGSYPLFLATYEIVCSKGYDAATATAVKSFLTVAATDGQANLSAAGYAPLPAEFQQKLLTAIQAIA</sequence>
<feature type="binding site" evidence="5">
    <location>
        <begin position="58"/>
        <end position="60"/>
    </location>
    <ligand>
        <name>phosphate</name>
        <dbReference type="ChEBI" id="CHEBI:43474"/>
    </ligand>
</feature>
<accession>A0A511DGA8</accession>
<feature type="binding site" evidence="5">
    <location>
        <position position="88"/>
    </location>
    <ligand>
        <name>phosphate</name>
        <dbReference type="ChEBI" id="CHEBI:43474"/>
    </ligand>
</feature>
<dbReference type="GO" id="GO:0035435">
    <property type="term" value="P:phosphate ion transmembrane transport"/>
    <property type="evidence" value="ECO:0007669"/>
    <property type="project" value="InterPro"/>
</dbReference>
<dbReference type="PANTHER" id="PTHR42996">
    <property type="entry name" value="PHOSPHATE-BINDING PROTEIN PSTS"/>
    <property type="match status" value="1"/>
</dbReference>
<dbReference type="InterPro" id="IPR005673">
    <property type="entry name" value="ABC_phos-bd_PstS"/>
</dbReference>
<comment type="caution">
    <text evidence="8">The sequence shown here is derived from an EMBL/GenBank/DDBJ whole genome shotgun (WGS) entry which is preliminary data.</text>
</comment>
<keyword evidence="6" id="KW-0732">Signal</keyword>
<evidence type="ECO:0000259" key="7">
    <source>
        <dbReference type="Pfam" id="PF12849"/>
    </source>
</evidence>
<dbReference type="PANTHER" id="PTHR42996:SF1">
    <property type="entry name" value="PHOSPHATE-BINDING PROTEIN PSTS"/>
    <property type="match status" value="1"/>
</dbReference>
<evidence type="ECO:0000256" key="1">
    <source>
        <dbReference type="ARBA" id="ARBA00008725"/>
    </source>
</evidence>
<organism evidence="8 9">
    <name type="scientific">Pseudonocardia sulfidoxydans NBRC 16205</name>
    <dbReference type="NCBI Taxonomy" id="1223511"/>
    <lineage>
        <taxon>Bacteria</taxon>
        <taxon>Bacillati</taxon>
        <taxon>Actinomycetota</taxon>
        <taxon>Actinomycetes</taxon>
        <taxon>Pseudonocardiales</taxon>
        <taxon>Pseudonocardiaceae</taxon>
        <taxon>Pseudonocardia</taxon>
    </lineage>
</organism>
<dbReference type="EMBL" id="BJVJ01000024">
    <property type="protein sequence ID" value="GEL23820.1"/>
    <property type="molecule type" value="Genomic_DNA"/>
</dbReference>
<feature type="binding site" evidence="5">
    <location>
        <position position="106"/>
    </location>
    <ligand>
        <name>phosphate</name>
        <dbReference type="ChEBI" id="CHEBI:43474"/>
    </ligand>
</feature>
<dbReference type="GO" id="GO:0043190">
    <property type="term" value="C:ATP-binding cassette (ABC) transporter complex"/>
    <property type="evidence" value="ECO:0007669"/>
    <property type="project" value="InterPro"/>
</dbReference>
<dbReference type="Proteomes" id="UP000321685">
    <property type="component" value="Unassembled WGS sequence"/>
</dbReference>
<dbReference type="PROSITE" id="PS51257">
    <property type="entry name" value="PROKAR_LIPOPROTEIN"/>
    <property type="match status" value="1"/>
</dbReference>
<evidence type="ECO:0000313" key="9">
    <source>
        <dbReference type="Proteomes" id="UP000321685"/>
    </source>
</evidence>
<dbReference type="Pfam" id="PF12849">
    <property type="entry name" value="PBP_like_2"/>
    <property type="match status" value="1"/>
</dbReference>
<feature type="domain" description="PBP" evidence="7">
    <location>
        <begin position="49"/>
        <end position="339"/>
    </location>
</feature>
<reference evidence="8 9" key="1">
    <citation type="submission" date="2019-07" db="EMBL/GenBank/DDBJ databases">
        <title>Whole genome shotgun sequence of Pseudonocardia sulfidoxydans NBRC 16205.</title>
        <authorList>
            <person name="Hosoyama A."/>
            <person name="Uohara A."/>
            <person name="Ohji S."/>
            <person name="Ichikawa N."/>
        </authorList>
    </citation>
    <scope>NUCLEOTIDE SEQUENCE [LARGE SCALE GENOMIC DNA]</scope>
    <source>
        <strain evidence="8 9">NBRC 16205</strain>
    </source>
</reference>
<evidence type="ECO:0000256" key="4">
    <source>
        <dbReference type="PIRNR" id="PIRNR002756"/>
    </source>
</evidence>
<dbReference type="InterPro" id="IPR050962">
    <property type="entry name" value="Phosphate-bind_PstS"/>
</dbReference>
<dbReference type="SUPFAM" id="SSF53850">
    <property type="entry name" value="Periplasmic binding protein-like II"/>
    <property type="match status" value="1"/>
</dbReference>